<evidence type="ECO:0000313" key="1">
    <source>
        <dbReference type="EMBL" id="AWP03903.1"/>
    </source>
</evidence>
<organism evidence="1 2">
    <name type="scientific">Scophthalmus maximus</name>
    <name type="common">Turbot</name>
    <name type="synonym">Psetta maxima</name>
    <dbReference type="NCBI Taxonomy" id="52904"/>
    <lineage>
        <taxon>Eukaryota</taxon>
        <taxon>Metazoa</taxon>
        <taxon>Chordata</taxon>
        <taxon>Craniata</taxon>
        <taxon>Vertebrata</taxon>
        <taxon>Euteleostomi</taxon>
        <taxon>Actinopterygii</taxon>
        <taxon>Neopterygii</taxon>
        <taxon>Teleostei</taxon>
        <taxon>Neoteleostei</taxon>
        <taxon>Acanthomorphata</taxon>
        <taxon>Carangaria</taxon>
        <taxon>Pleuronectiformes</taxon>
        <taxon>Pleuronectoidei</taxon>
        <taxon>Scophthalmidae</taxon>
        <taxon>Scophthalmus</taxon>
    </lineage>
</organism>
<name>A0A2U9BIS7_SCOMX</name>
<keyword evidence="2" id="KW-1185">Reference proteome</keyword>
<sequence>MTFIAQSSSLGFTSLLDYGLNYCNLYYILSESELNASPGFMEITNEWNRLGHGLHTC</sequence>
<dbReference type="Proteomes" id="UP000246464">
    <property type="component" value="Chromosome 7"/>
</dbReference>
<proteinExistence type="predicted"/>
<accession>A0A2U9BIS7</accession>
<reference evidence="1 2" key="1">
    <citation type="submission" date="2017-12" db="EMBL/GenBank/DDBJ databases">
        <title>Integrating genomic resources of turbot (Scophthalmus maximus) in depth evaluation of genetic and physical mapping variation across individuals.</title>
        <authorList>
            <person name="Martinez P."/>
        </authorList>
    </citation>
    <scope>NUCLEOTIDE SEQUENCE [LARGE SCALE GENOMIC DNA]</scope>
</reference>
<gene>
    <name evidence="1" type="ORF">SMAX5B_006553</name>
</gene>
<dbReference type="EMBL" id="CP026249">
    <property type="protein sequence ID" value="AWP03903.1"/>
    <property type="molecule type" value="Genomic_DNA"/>
</dbReference>
<dbReference type="AlphaFoldDB" id="A0A2U9BIS7"/>
<evidence type="ECO:0000313" key="2">
    <source>
        <dbReference type="Proteomes" id="UP000246464"/>
    </source>
</evidence>
<protein>
    <submittedName>
        <fullName evidence="1">Uncharacterized protein</fullName>
    </submittedName>
</protein>